<keyword evidence="4 9" id="KW-0689">Ribosomal protein</keyword>
<dbReference type="InterPro" id="IPR022801">
    <property type="entry name" value="Ribosomal_uS4"/>
</dbReference>
<keyword evidence="5" id="KW-0687">Ribonucleoprotein</keyword>
<evidence type="ECO:0000256" key="1">
    <source>
        <dbReference type="ARBA" id="ARBA00007465"/>
    </source>
</evidence>
<dbReference type="KEGG" id="gsl:JL72_p049"/>
<name>A0A075W2L8_GALSU</name>
<dbReference type="GO" id="GO:0003735">
    <property type="term" value="F:structural constituent of ribosome"/>
    <property type="evidence" value="ECO:0007669"/>
    <property type="project" value="InterPro"/>
</dbReference>
<evidence type="ECO:0000256" key="6">
    <source>
        <dbReference type="PROSITE-ProRule" id="PRU00182"/>
    </source>
</evidence>
<proteinExistence type="inferred from homology"/>
<dbReference type="Gene3D" id="3.10.290.10">
    <property type="entry name" value="RNA-binding S4 domain"/>
    <property type="match status" value="1"/>
</dbReference>
<evidence type="ECO:0000313" key="9">
    <source>
        <dbReference type="EMBL" id="AIG92603.1"/>
    </source>
</evidence>
<dbReference type="HAMAP" id="MF_01306_B">
    <property type="entry name" value="Ribosomal_uS4_B"/>
    <property type="match status" value="1"/>
</dbReference>
<evidence type="ECO:0000256" key="4">
    <source>
        <dbReference type="ARBA" id="ARBA00022980"/>
    </source>
</evidence>
<dbReference type="GO" id="GO:0015935">
    <property type="term" value="C:small ribosomal subunit"/>
    <property type="evidence" value="ECO:0007669"/>
    <property type="project" value="InterPro"/>
</dbReference>
<dbReference type="Gene3D" id="1.10.1050.10">
    <property type="entry name" value="Ribosomal Protein S4 Delta 41, Chain A, domain 1"/>
    <property type="match status" value="1"/>
</dbReference>
<geneLocation type="plastid" evidence="9"/>
<feature type="domain" description="RNA-binding S4" evidence="7">
    <location>
        <begin position="90"/>
        <end position="154"/>
    </location>
</feature>
<dbReference type="SMART" id="SM01390">
    <property type="entry name" value="Ribosomal_S4"/>
    <property type="match status" value="1"/>
</dbReference>
<dbReference type="InterPro" id="IPR005709">
    <property type="entry name" value="Ribosomal_uS4_bac-type"/>
</dbReference>
<organism evidence="9">
    <name type="scientific">Galdieria sulphuraria</name>
    <name type="common">Red alga</name>
    <dbReference type="NCBI Taxonomy" id="130081"/>
    <lineage>
        <taxon>Eukaryota</taxon>
        <taxon>Rhodophyta</taxon>
        <taxon>Bangiophyceae</taxon>
        <taxon>Galdieriales</taxon>
        <taxon>Galdieriaceae</taxon>
        <taxon>Galdieria</taxon>
    </lineage>
</organism>
<dbReference type="GO" id="GO:0006412">
    <property type="term" value="P:translation"/>
    <property type="evidence" value="ECO:0007669"/>
    <property type="project" value="InterPro"/>
</dbReference>
<dbReference type="FunFam" id="3.10.290.10:FF:000001">
    <property type="entry name" value="30S ribosomal protein S4"/>
    <property type="match status" value="1"/>
</dbReference>
<dbReference type="GeneID" id="20005666"/>
<feature type="domain" description="Small ribosomal subunit protein uS4 N-terminal" evidence="8">
    <location>
        <begin position="3"/>
        <end position="89"/>
    </location>
</feature>
<dbReference type="GO" id="GO:0042274">
    <property type="term" value="P:ribosomal small subunit biogenesis"/>
    <property type="evidence" value="ECO:0007669"/>
    <property type="project" value="TreeGrafter"/>
</dbReference>
<keyword evidence="2" id="KW-0699">rRNA-binding</keyword>
<evidence type="ECO:0000259" key="8">
    <source>
        <dbReference type="SMART" id="SM01390"/>
    </source>
</evidence>
<dbReference type="GO" id="GO:0019843">
    <property type="term" value="F:rRNA binding"/>
    <property type="evidence" value="ECO:0007669"/>
    <property type="project" value="UniProtKB-KW"/>
</dbReference>
<dbReference type="FunFam" id="1.10.1050.10:FF:000002">
    <property type="entry name" value="30S ribosomal protein S4, chloroplastic"/>
    <property type="match status" value="1"/>
</dbReference>
<dbReference type="NCBIfam" id="NF003717">
    <property type="entry name" value="PRK05327.1"/>
    <property type="match status" value="1"/>
</dbReference>
<reference evidence="9" key="1">
    <citation type="journal article" date="2015" name="Genome Biol. Evol.">
        <title>Extreme features of the Galdieria sulphuraria organellar genomes: a consequence of polyextremophily?</title>
        <authorList>
            <person name="Jain K."/>
            <person name="Krause K."/>
            <person name="Grewe F."/>
            <person name="Nelson G.F."/>
            <person name="Weber A.P."/>
            <person name="Christensen A.C."/>
            <person name="Mower J.P."/>
        </authorList>
    </citation>
    <scope>NUCLEOTIDE SEQUENCE</scope>
    <source>
        <strain evidence="9">074W</strain>
    </source>
</reference>
<gene>
    <name evidence="9" type="primary">rps4</name>
</gene>
<sequence length="201" mass="23004">MSKYTGPKLKIVRKLGNLPGLSRKKINKKNLPGEQGKKIKKFSEFAIRLQEKQKLRYNYGLSENKLLNYIKESKKIRGSTGISLLQLLEMRLDNILFRAGMGPTIVSTRQIVNHRHILVNNHIVNIPSYQCKPGDIISIKNNEKSKNLIKNNLLSPGLLNIPPHLSVNKDNLIIKINSIIDRTWVALEINELLVVEYYSKI</sequence>
<dbReference type="PROSITE" id="PS50889">
    <property type="entry name" value="S4"/>
    <property type="match status" value="1"/>
</dbReference>
<dbReference type="AlphaFoldDB" id="A0A075W2L8"/>
<dbReference type="NCBIfam" id="TIGR01017">
    <property type="entry name" value="rpsD_bact"/>
    <property type="match status" value="1"/>
</dbReference>
<accession>A0A075W2L8</accession>
<dbReference type="EMBL" id="KJ700459">
    <property type="protein sequence ID" value="AIG92603.1"/>
    <property type="molecule type" value="Genomic_DNA"/>
</dbReference>
<dbReference type="Pfam" id="PF00163">
    <property type="entry name" value="Ribosomal_S4"/>
    <property type="match status" value="1"/>
</dbReference>
<dbReference type="RefSeq" id="YP_009051161.1">
    <property type="nucleotide sequence ID" value="NC_024665.1"/>
</dbReference>
<keyword evidence="3 6" id="KW-0694">RNA-binding</keyword>
<comment type="similarity">
    <text evidence="1">Belongs to the universal ribosomal protein uS4 family.</text>
</comment>
<evidence type="ECO:0000256" key="2">
    <source>
        <dbReference type="ARBA" id="ARBA00022730"/>
    </source>
</evidence>
<dbReference type="PANTHER" id="PTHR11831">
    <property type="entry name" value="30S 40S RIBOSOMAL PROTEIN"/>
    <property type="match status" value="1"/>
</dbReference>
<dbReference type="SUPFAM" id="SSF55174">
    <property type="entry name" value="Alpha-L RNA-binding motif"/>
    <property type="match status" value="1"/>
</dbReference>
<dbReference type="SMART" id="SM00363">
    <property type="entry name" value="S4"/>
    <property type="match status" value="1"/>
</dbReference>
<keyword evidence="9" id="KW-0934">Plastid</keyword>
<evidence type="ECO:0000259" key="7">
    <source>
        <dbReference type="SMART" id="SM00363"/>
    </source>
</evidence>
<protein>
    <submittedName>
        <fullName evidence="9">Ribosomal protein S4</fullName>
    </submittedName>
</protein>
<dbReference type="Pfam" id="PF01479">
    <property type="entry name" value="S4"/>
    <property type="match status" value="1"/>
</dbReference>
<evidence type="ECO:0000256" key="3">
    <source>
        <dbReference type="ARBA" id="ARBA00022884"/>
    </source>
</evidence>
<evidence type="ECO:0000256" key="5">
    <source>
        <dbReference type="ARBA" id="ARBA00023274"/>
    </source>
</evidence>
<dbReference type="InterPro" id="IPR002942">
    <property type="entry name" value="S4_RNA-bd"/>
</dbReference>
<dbReference type="PANTHER" id="PTHR11831:SF4">
    <property type="entry name" value="SMALL RIBOSOMAL SUBUNIT PROTEIN US4M"/>
    <property type="match status" value="1"/>
</dbReference>
<dbReference type="CDD" id="cd00165">
    <property type="entry name" value="S4"/>
    <property type="match status" value="1"/>
</dbReference>
<dbReference type="InterPro" id="IPR036986">
    <property type="entry name" value="S4_RNA-bd_sf"/>
</dbReference>
<dbReference type="InterPro" id="IPR001912">
    <property type="entry name" value="Ribosomal_uS4_N"/>
</dbReference>